<evidence type="ECO:0000313" key="5">
    <source>
        <dbReference type="EMBL" id="BDZ47719.1"/>
    </source>
</evidence>
<evidence type="ECO:0000256" key="3">
    <source>
        <dbReference type="ARBA" id="ARBA00023315"/>
    </source>
</evidence>
<gene>
    <name evidence="5" type="ORF">GCM10025866_36280</name>
</gene>
<dbReference type="Gene3D" id="3.40.47.10">
    <property type="match status" value="2"/>
</dbReference>
<feature type="domain" description="Thiolase C-terminal" evidence="4">
    <location>
        <begin position="14"/>
        <end position="136"/>
    </location>
</feature>
<accession>A0ABN6XRX8</accession>
<dbReference type="InterPro" id="IPR020613">
    <property type="entry name" value="Thiolase_CS"/>
</dbReference>
<proteinExistence type="inferred from homology"/>
<reference evidence="6" key="1">
    <citation type="journal article" date="2019" name="Int. J. Syst. Evol. Microbiol.">
        <title>The Global Catalogue of Microorganisms (GCM) 10K type strain sequencing project: providing services to taxonomists for standard genome sequencing and annotation.</title>
        <authorList>
            <consortium name="The Broad Institute Genomics Platform"/>
            <consortium name="The Broad Institute Genome Sequencing Center for Infectious Disease"/>
            <person name="Wu L."/>
            <person name="Ma J."/>
        </authorList>
    </citation>
    <scope>NUCLEOTIDE SEQUENCE [LARGE SCALE GENOMIC DNA]</scope>
    <source>
        <strain evidence="6">NBRC 108725</strain>
    </source>
</reference>
<evidence type="ECO:0000256" key="1">
    <source>
        <dbReference type="ARBA" id="ARBA00010982"/>
    </source>
</evidence>
<organism evidence="5 6">
    <name type="scientific">Naasia aerilata</name>
    <dbReference type="NCBI Taxonomy" id="1162966"/>
    <lineage>
        <taxon>Bacteria</taxon>
        <taxon>Bacillati</taxon>
        <taxon>Actinomycetota</taxon>
        <taxon>Actinomycetes</taxon>
        <taxon>Micrococcales</taxon>
        <taxon>Microbacteriaceae</taxon>
        <taxon>Naasia</taxon>
    </lineage>
</organism>
<dbReference type="InterPro" id="IPR020617">
    <property type="entry name" value="Thiolase_C"/>
</dbReference>
<dbReference type="Proteomes" id="UP001321498">
    <property type="component" value="Chromosome"/>
</dbReference>
<dbReference type="EMBL" id="AP027731">
    <property type="protein sequence ID" value="BDZ47719.1"/>
    <property type="molecule type" value="Genomic_DNA"/>
</dbReference>
<protein>
    <recommendedName>
        <fullName evidence="4">Thiolase C-terminal domain-containing protein</fullName>
    </recommendedName>
</protein>
<sequence length="137" mass="14316">MVVSDRLAAEQQLPVRARIVATAVSGIAPELMGIGPIEAVGRALDRAGMAIEDVDAIEFNEAFAAQVLATARDTGMDIDRQVNLRGGSIALGHPFGMSGIRLLTTLLTTLEEIDGTIGLVTLCVGGGQGMAMIVERR</sequence>
<dbReference type="InterPro" id="IPR020610">
    <property type="entry name" value="Thiolase_AS"/>
</dbReference>
<evidence type="ECO:0000256" key="2">
    <source>
        <dbReference type="ARBA" id="ARBA00022679"/>
    </source>
</evidence>
<evidence type="ECO:0000313" key="6">
    <source>
        <dbReference type="Proteomes" id="UP001321498"/>
    </source>
</evidence>
<dbReference type="PANTHER" id="PTHR18919">
    <property type="entry name" value="ACETYL-COA C-ACYLTRANSFERASE"/>
    <property type="match status" value="1"/>
</dbReference>
<keyword evidence="2" id="KW-0808">Transferase</keyword>
<dbReference type="PROSITE" id="PS00737">
    <property type="entry name" value="THIOLASE_2"/>
    <property type="match status" value="1"/>
</dbReference>
<keyword evidence="3" id="KW-0012">Acyltransferase</keyword>
<dbReference type="PANTHER" id="PTHR18919:SF134">
    <property type="entry name" value="BETA-KETOACYL COA THIOLASE FADA3-RELATED"/>
    <property type="match status" value="1"/>
</dbReference>
<comment type="similarity">
    <text evidence="1">Belongs to the thiolase-like superfamily. Thiolase family.</text>
</comment>
<dbReference type="PROSITE" id="PS00099">
    <property type="entry name" value="THIOLASE_3"/>
    <property type="match status" value="1"/>
</dbReference>
<keyword evidence="6" id="KW-1185">Reference proteome</keyword>
<evidence type="ECO:0000259" key="4">
    <source>
        <dbReference type="Pfam" id="PF02803"/>
    </source>
</evidence>
<dbReference type="InterPro" id="IPR016039">
    <property type="entry name" value="Thiolase-like"/>
</dbReference>
<name>A0ABN6XRX8_9MICO</name>
<dbReference type="Pfam" id="PF02803">
    <property type="entry name" value="Thiolase_C"/>
    <property type="match status" value="1"/>
</dbReference>
<dbReference type="SUPFAM" id="SSF53901">
    <property type="entry name" value="Thiolase-like"/>
    <property type="match status" value="1"/>
</dbReference>